<dbReference type="EMBL" id="WOWK01000072">
    <property type="protein sequence ID" value="KAF0321428.1"/>
    <property type="molecule type" value="Genomic_DNA"/>
</dbReference>
<name>A0A8H3ZJC8_9PEZI</name>
<reference evidence="1 2" key="1">
    <citation type="submission" date="2019-12" db="EMBL/GenBank/DDBJ databases">
        <title>A genome sequence resource for the geographically widespread anthracnose pathogen Colletotrichum asianum.</title>
        <authorList>
            <person name="Meng Y."/>
        </authorList>
    </citation>
    <scope>NUCLEOTIDE SEQUENCE [LARGE SCALE GENOMIC DNA]</scope>
    <source>
        <strain evidence="1 2">ICMP 18580</strain>
    </source>
</reference>
<proteinExistence type="predicted"/>
<gene>
    <name evidence="1" type="ORF">GQ607_011431</name>
</gene>
<keyword evidence="2" id="KW-1185">Reference proteome</keyword>
<evidence type="ECO:0000313" key="1">
    <source>
        <dbReference type="EMBL" id="KAF0321428.1"/>
    </source>
</evidence>
<protein>
    <submittedName>
        <fullName evidence="1">Uncharacterized protein</fullName>
    </submittedName>
</protein>
<organism evidence="1 2">
    <name type="scientific">Colletotrichum asianum</name>
    <dbReference type="NCBI Taxonomy" id="702518"/>
    <lineage>
        <taxon>Eukaryota</taxon>
        <taxon>Fungi</taxon>
        <taxon>Dikarya</taxon>
        <taxon>Ascomycota</taxon>
        <taxon>Pezizomycotina</taxon>
        <taxon>Sordariomycetes</taxon>
        <taxon>Hypocreomycetidae</taxon>
        <taxon>Glomerellales</taxon>
        <taxon>Glomerellaceae</taxon>
        <taxon>Colletotrichum</taxon>
        <taxon>Colletotrichum gloeosporioides species complex</taxon>
    </lineage>
</organism>
<dbReference type="Proteomes" id="UP000434172">
    <property type="component" value="Unassembled WGS sequence"/>
</dbReference>
<sequence length="9" mass="1024">MNLNILPIP</sequence>
<accession>A0A8H3ZJC8</accession>
<comment type="caution">
    <text evidence="1">The sequence shown here is derived from an EMBL/GenBank/DDBJ whole genome shotgun (WGS) entry which is preliminary data.</text>
</comment>
<evidence type="ECO:0000313" key="2">
    <source>
        <dbReference type="Proteomes" id="UP000434172"/>
    </source>
</evidence>